<organism evidence="2 3">
    <name type="scientific">Thioflexithrix psekupsensis</name>
    <dbReference type="NCBI Taxonomy" id="1570016"/>
    <lineage>
        <taxon>Bacteria</taxon>
        <taxon>Pseudomonadati</taxon>
        <taxon>Pseudomonadota</taxon>
        <taxon>Gammaproteobacteria</taxon>
        <taxon>Thiotrichales</taxon>
        <taxon>Thioflexithrix</taxon>
    </lineage>
</organism>
<evidence type="ECO:0000313" key="3">
    <source>
        <dbReference type="Proteomes" id="UP000194798"/>
    </source>
</evidence>
<dbReference type="InterPro" id="IPR000073">
    <property type="entry name" value="AB_hydrolase_1"/>
</dbReference>
<dbReference type="GO" id="GO:0047372">
    <property type="term" value="F:monoacylglycerol lipase activity"/>
    <property type="evidence" value="ECO:0007669"/>
    <property type="project" value="TreeGrafter"/>
</dbReference>
<evidence type="ECO:0000313" key="2">
    <source>
        <dbReference type="EMBL" id="OUD13566.1"/>
    </source>
</evidence>
<dbReference type="Proteomes" id="UP000194798">
    <property type="component" value="Unassembled WGS sequence"/>
</dbReference>
<keyword evidence="3" id="KW-1185">Reference proteome</keyword>
<sequence length="276" mass="31181">MRIDRVTCPDNNGQHHIVYSDWGNHDANSTVLCLHGLTRNRHDFDLLARYLMTDYRVICVDVVGRGDSDYLTDPKQYHYSTYVKDIFSLLQQLGLDKIDLIGTSMGGLIGLHLAALANSPIKRLILNDIGPIVPQEALARIARYIRQHTFPDLASISAHLRQRYASFGPLTESQWQHVIEHSIQHLPTGEYCLAYDPEIAQTFHSDKVANLWTTWLAVKQPILLLHGEQSDVLPFPVVEQMQASRPDLCVVHIPNTGHSPMLMSSDQMEIVGNWLG</sequence>
<dbReference type="InterPro" id="IPR050266">
    <property type="entry name" value="AB_hydrolase_sf"/>
</dbReference>
<dbReference type="GO" id="GO:0016020">
    <property type="term" value="C:membrane"/>
    <property type="evidence" value="ECO:0007669"/>
    <property type="project" value="TreeGrafter"/>
</dbReference>
<dbReference type="SUPFAM" id="SSF53474">
    <property type="entry name" value="alpha/beta-Hydrolases"/>
    <property type="match status" value="1"/>
</dbReference>
<dbReference type="InterPro" id="IPR029058">
    <property type="entry name" value="AB_hydrolase_fold"/>
</dbReference>
<dbReference type="Gene3D" id="3.40.50.1820">
    <property type="entry name" value="alpha/beta hydrolase"/>
    <property type="match status" value="1"/>
</dbReference>
<proteinExistence type="predicted"/>
<dbReference type="PANTHER" id="PTHR43798:SF33">
    <property type="entry name" value="HYDROLASE, PUTATIVE (AFU_ORTHOLOGUE AFUA_2G14860)-RELATED"/>
    <property type="match status" value="1"/>
</dbReference>
<accession>A0A251X6N3</accession>
<dbReference type="AlphaFoldDB" id="A0A251X6N3"/>
<feature type="domain" description="AB hydrolase-1" evidence="1">
    <location>
        <begin position="30"/>
        <end position="261"/>
    </location>
</feature>
<name>A0A251X6N3_9GAMM</name>
<comment type="caution">
    <text evidence="2">The sequence shown here is derived from an EMBL/GenBank/DDBJ whole genome shotgun (WGS) entry which is preliminary data.</text>
</comment>
<gene>
    <name evidence="2" type="ORF">TPSD3_10190</name>
</gene>
<protein>
    <recommendedName>
        <fullName evidence="1">AB hydrolase-1 domain-containing protein</fullName>
    </recommendedName>
</protein>
<dbReference type="GO" id="GO:0046464">
    <property type="term" value="P:acylglycerol catabolic process"/>
    <property type="evidence" value="ECO:0007669"/>
    <property type="project" value="TreeGrafter"/>
</dbReference>
<dbReference type="PRINTS" id="PR00111">
    <property type="entry name" value="ABHYDROLASE"/>
</dbReference>
<evidence type="ECO:0000259" key="1">
    <source>
        <dbReference type="Pfam" id="PF00561"/>
    </source>
</evidence>
<dbReference type="EMBL" id="MSLT01000013">
    <property type="protein sequence ID" value="OUD13566.1"/>
    <property type="molecule type" value="Genomic_DNA"/>
</dbReference>
<dbReference type="Pfam" id="PF00561">
    <property type="entry name" value="Abhydrolase_1"/>
    <property type="match status" value="1"/>
</dbReference>
<reference evidence="2 3" key="1">
    <citation type="submission" date="2016-12" db="EMBL/GenBank/DDBJ databases">
        <title>Thioflexothrix psekupsii D3 genome sequencing and assembly.</title>
        <authorList>
            <person name="Fomenkov A."/>
            <person name="Vincze T."/>
            <person name="Grabovich M."/>
            <person name="Anton B.P."/>
            <person name="Dubinina G."/>
            <person name="Orlova M."/>
            <person name="Belousova E."/>
            <person name="Roberts R.J."/>
        </authorList>
    </citation>
    <scope>NUCLEOTIDE SEQUENCE [LARGE SCALE GENOMIC DNA]</scope>
    <source>
        <strain evidence="2">D3</strain>
    </source>
</reference>
<dbReference type="PANTHER" id="PTHR43798">
    <property type="entry name" value="MONOACYLGLYCEROL LIPASE"/>
    <property type="match status" value="1"/>
</dbReference>